<accession>A0A1F5FZD3</accession>
<dbReference type="AlphaFoldDB" id="A0A1F5FZD3"/>
<gene>
    <name evidence="1" type="ORF">A2165_04575</name>
</gene>
<name>A0A1F5FZD3_9BACT</name>
<reference evidence="1 2" key="1">
    <citation type="journal article" date="2016" name="Nat. Commun.">
        <title>Thousands of microbial genomes shed light on interconnected biogeochemical processes in an aquifer system.</title>
        <authorList>
            <person name="Anantharaman K."/>
            <person name="Brown C.T."/>
            <person name="Hug L.A."/>
            <person name="Sharon I."/>
            <person name="Castelle C.J."/>
            <person name="Probst A.J."/>
            <person name="Thomas B.C."/>
            <person name="Singh A."/>
            <person name="Wilkins M.J."/>
            <person name="Karaoz U."/>
            <person name="Brodie E.L."/>
            <person name="Williams K.H."/>
            <person name="Hubbard S.S."/>
            <person name="Banfield J.F."/>
        </authorList>
    </citation>
    <scope>NUCLEOTIDE SEQUENCE [LARGE SCALE GENOMIC DNA]</scope>
</reference>
<dbReference type="Proteomes" id="UP000179252">
    <property type="component" value="Unassembled WGS sequence"/>
</dbReference>
<organism evidence="1 2">
    <name type="scientific">Candidatus Curtissbacteria bacterium RBG_13_40_7</name>
    <dbReference type="NCBI Taxonomy" id="1797706"/>
    <lineage>
        <taxon>Bacteria</taxon>
        <taxon>Candidatus Curtissiibacteriota</taxon>
    </lineage>
</organism>
<comment type="caution">
    <text evidence="1">The sequence shown here is derived from an EMBL/GenBank/DDBJ whole genome shotgun (WGS) entry which is preliminary data.</text>
</comment>
<proteinExistence type="predicted"/>
<evidence type="ECO:0000313" key="2">
    <source>
        <dbReference type="Proteomes" id="UP000179252"/>
    </source>
</evidence>
<protein>
    <submittedName>
        <fullName evidence="1">Uncharacterized protein</fullName>
    </submittedName>
</protein>
<dbReference type="EMBL" id="MFAU01000005">
    <property type="protein sequence ID" value="OGD84969.1"/>
    <property type="molecule type" value="Genomic_DNA"/>
</dbReference>
<evidence type="ECO:0000313" key="1">
    <source>
        <dbReference type="EMBL" id="OGD84969.1"/>
    </source>
</evidence>
<sequence length="216" mass="24208">MIKLVKMGESESNQSERKIDHKIKYKESIGGGVKVSEISEGKVSLDVGNSGLSLDITLSPQGNTVEVHFSPEGFTPATTTGQKVRNVRAFGFALYELIQWLKQNPNYLKDIEEAQIVGTTNETFAEFITKVFAGTKSPMIVGRTRIAKDASEDNILKFRLKDLIELPQDSPFFSRLKKLHDSCQGMILHKTMVFPFDWSPAQVNSFLEEHSIEPDI</sequence>